<proteinExistence type="predicted"/>
<evidence type="ECO:0000313" key="2">
    <source>
        <dbReference type="EMBL" id="GIZ37608.1"/>
    </source>
</evidence>
<evidence type="ECO:0000313" key="3">
    <source>
        <dbReference type="Proteomes" id="UP000825890"/>
    </source>
</evidence>
<reference evidence="2 3" key="1">
    <citation type="submission" date="2021-01" db="EMBL/GenBank/DDBJ databases">
        <title>Cercospora kikuchii MAFF 305040 whole genome shotgun sequence.</title>
        <authorList>
            <person name="Kashiwa T."/>
            <person name="Suzuki T."/>
        </authorList>
    </citation>
    <scope>NUCLEOTIDE SEQUENCE [LARGE SCALE GENOMIC DNA]</scope>
    <source>
        <strain evidence="2 3">MAFF 305040</strain>
    </source>
</reference>
<name>A0A9P3F8C8_9PEZI</name>
<accession>A0A9P3F8C8</accession>
<dbReference type="AlphaFoldDB" id="A0A9P3F8C8"/>
<feature type="compositionally biased region" description="Polar residues" evidence="1">
    <location>
        <begin position="168"/>
        <end position="178"/>
    </location>
</feature>
<dbReference type="GeneID" id="68286626"/>
<protein>
    <submittedName>
        <fullName evidence="2">Uncharacterized protein</fullName>
    </submittedName>
</protein>
<organism evidence="2 3">
    <name type="scientific">Cercospora kikuchii</name>
    <dbReference type="NCBI Taxonomy" id="84275"/>
    <lineage>
        <taxon>Eukaryota</taxon>
        <taxon>Fungi</taxon>
        <taxon>Dikarya</taxon>
        <taxon>Ascomycota</taxon>
        <taxon>Pezizomycotina</taxon>
        <taxon>Dothideomycetes</taxon>
        <taxon>Dothideomycetidae</taxon>
        <taxon>Mycosphaerellales</taxon>
        <taxon>Mycosphaerellaceae</taxon>
        <taxon>Cercospora</taxon>
    </lineage>
</organism>
<dbReference type="RefSeq" id="XP_044652095.1">
    <property type="nucleotide sequence ID" value="XM_044796160.1"/>
</dbReference>
<keyword evidence="3" id="KW-1185">Reference proteome</keyword>
<evidence type="ECO:0000256" key="1">
    <source>
        <dbReference type="SAM" id="MobiDB-lite"/>
    </source>
</evidence>
<sequence length="357" mass="39254">MPPMAGVEQCIIAIVSAFRGGAEVLEATWEQRFGSRRLAETEYELPVREKTLQNALFDAANICQSGMNERQRQLHKRFAIGDSIAMSELSAIMVHLQVQVINALQKARCSEGETDFTSLQSTVMIMRSNTLQSMERLSQRLLSGTSADGTAKQLLQRRQSDPFGSKGLNHSMSASSMQDPAVERRRRYRATLGPLTAVSRYDSPATGAAYMQFRAEDRVHLDRLASLWSNSSASSCRSISDFSSSCGSSISSHIGEVEVPETAQATRCIVLAPRVETKADEGAIRKSPPSALPRHDPILEVLHHPAKKDAVPDSPAPLLEAMDRNEAFSAKSRKHKGFQAVSKALSRVANRCRKLRS</sequence>
<dbReference type="OrthoDB" id="3642104at2759"/>
<feature type="region of interest" description="Disordered" evidence="1">
    <location>
        <begin position="159"/>
        <end position="181"/>
    </location>
</feature>
<dbReference type="EMBL" id="BOLY01000001">
    <property type="protein sequence ID" value="GIZ37608.1"/>
    <property type="molecule type" value="Genomic_DNA"/>
</dbReference>
<dbReference type="Proteomes" id="UP000825890">
    <property type="component" value="Unassembled WGS sequence"/>
</dbReference>
<gene>
    <name evidence="2" type="ORF">CKM354_000105100</name>
</gene>
<comment type="caution">
    <text evidence="2">The sequence shown here is derived from an EMBL/GenBank/DDBJ whole genome shotgun (WGS) entry which is preliminary data.</text>
</comment>